<proteinExistence type="predicted"/>
<dbReference type="AlphaFoldDB" id="A0A224YEY8"/>
<sequence length="94" mass="10404">MKLTHCQGVLTFDKLNSAKHLTPILLCQVELVEFPATTPGFLLRAKLVKLEVKRWVSANNPLRHCLSHVVTYQPHPPTETVRAAAVLSLPAARA</sequence>
<accession>A0A224YEY8</accession>
<reference evidence="1" key="1">
    <citation type="journal article" date="2017" name="Parasit. Vectors">
        <title>Sialotranscriptomics of Rhipicephalus zambeziensis reveals intricate expression profiles of secretory proteins and suggests tight temporal transcriptional regulation during blood-feeding.</title>
        <authorList>
            <person name="de Castro M.H."/>
            <person name="de Klerk D."/>
            <person name="Pienaar R."/>
            <person name="Rees D.J.G."/>
            <person name="Mans B.J."/>
        </authorList>
    </citation>
    <scope>NUCLEOTIDE SEQUENCE</scope>
    <source>
        <tissue evidence="1">Salivary glands</tissue>
    </source>
</reference>
<protein>
    <submittedName>
        <fullName evidence="1">Uncharacterized protein</fullName>
    </submittedName>
</protein>
<name>A0A224YEY8_9ACAR</name>
<dbReference type="EMBL" id="GFPF01001855">
    <property type="protein sequence ID" value="MAA13001.1"/>
    <property type="molecule type" value="Transcribed_RNA"/>
</dbReference>
<organism evidence="1">
    <name type="scientific">Rhipicephalus zambeziensis</name>
    <dbReference type="NCBI Taxonomy" id="60191"/>
    <lineage>
        <taxon>Eukaryota</taxon>
        <taxon>Metazoa</taxon>
        <taxon>Ecdysozoa</taxon>
        <taxon>Arthropoda</taxon>
        <taxon>Chelicerata</taxon>
        <taxon>Arachnida</taxon>
        <taxon>Acari</taxon>
        <taxon>Parasitiformes</taxon>
        <taxon>Ixodida</taxon>
        <taxon>Ixodoidea</taxon>
        <taxon>Ixodidae</taxon>
        <taxon>Rhipicephalinae</taxon>
        <taxon>Rhipicephalus</taxon>
        <taxon>Rhipicephalus</taxon>
    </lineage>
</organism>
<evidence type="ECO:0000313" key="1">
    <source>
        <dbReference type="EMBL" id="MAA13001.1"/>
    </source>
</evidence>